<dbReference type="Proteomes" id="UP001212841">
    <property type="component" value="Unassembled WGS sequence"/>
</dbReference>
<reference evidence="1" key="1">
    <citation type="submission" date="2020-05" db="EMBL/GenBank/DDBJ databases">
        <title>Phylogenomic resolution of chytrid fungi.</title>
        <authorList>
            <person name="Stajich J.E."/>
            <person name="Amses K."/>
            <person name="Simmons R."/>
            <person name="Seto K."/>
            <person name="Myers J."/>
            <person name="Bonds A."/>
            <person name="Quandt C.A."/>
            <person name="Barry K."/>
            <person name="Liu P."/>
            <person name="Grigoriev I."/>
            <person name="Longcore J.E."/>
            <person name="James T.Y."/>
        </authorList>
    </citation>
    <scope>NUCLEOTIDE SEQUENCE</scope>
    <source>
        <strain evidence="1">JEL0318</strain>
    </source>
</reference>
<organism evidence="1 2">
    <name type="scientific">Rhizophlyctis rosea</name>
    <dbReference type="NCBI Taxonomy" id="64517"/>
    <lineage>
        <taxon>Eukaryota</taxon>
        <taxon>Fungi</taxon>
        <taxon>Fungi incertae sedis</taxon>
        <taxon>Chytridiomycota</taxon>
        <taxon>Chytridiomycota incertae sedis</taxon>
        <taxon>Chytridiomycetes</taxon>
        <taxon>Rhizophlyctidales</taxon>
        <taxon>Rhizophlyctidaceae</taxon>
        <taxon>Rhizophlyctis</taxon>
    </lineage>
</organism>
<keyword evidence="2" id="KW-1185">Reference proteome</keyword>
<sequence length="221" mass="25341">MAHIDPQSGITFLPELIDPIFRHLDVHTLSKIYTSIPSLKPQAAIALHLHLKNLTLTLGLLSSPNTIKFRCDKTLSAPRYLYYFRLFQNGHFSQGSFHDDGGGLKLTFLYALPLQPRQPIITLECNTEYHTPDQDCSPAWHTSLLKPKASTHCEPARFEHRWNFTYFNLSAVVFQLDWFVDCCNVADVDGHVELTLEEGVQSAYLRRLMERAEAKDPREEE</sequence>
<comment type="caution">
    <text evidence="1">The sequence shown here is derived from an EMBL/GenBank/DDBJ whole genome shotgun (WGS) entry which is preliminary data.</text>
</comment>
<proteinExistence type="predicted"/>
<gene>
    <name evidence="1" type="ORF">HK097_010587</name>
</gene>
<accession>A0AAD5SMY2</accession>
<dbReference type="EMBL" id="JADGJD010000008">
    <property type="protein sequence ID" value="KAJ3057227.1"/>
    <property type="molecule type" value="Genomic_DNA"/>
</dbReference>
<evidence type="ECO:0000313" key="2">
    <source>
        <dbReference type="Proteomes" id="UP001212841"/>
    </source>
</evidence>
<protein>
    <submittedName>
        <fullName evidence="1">Uncharacterized protein</fullName>
    </submittedName>
</protein>
<evidence type="ECO:0000313" key="1">
    <source>
        <dbReference type="EMBL" id="KAJ3057227.1"/>
    </source>
</evidence>
<dbReference type="AlphaFoldDB" id="A0AAD5SMY2"/>
<name>A0AAD5SMY2_9FUNG</name>